<keyword evidence="6" id="KW-1185">Reference proteome</keyword>
<evidence type="ECO:0000256" key="3">
    <source>
        <dbReference type="ARBA" id="ARBA00023163"/>
    </source>
</evidence>
<feature type="domain" description="HTH gntR-type" evidence="4">
    <location>
        <begin position="13"/>
        <end position="80"/>
    </location>
</feature>
<protein>
    <submittedName>
        <fullName evidence="5">Transcriptional regulator</fullName>
    </submittedName>
</protein>
<dbReference type="InterPro" id="IPR036390">
    <property type="entry name" value="WH_DNA-bd_sf"/>
</dbReference>
<dbReference type="Pfam" id="PF07729">
    <property type="entry name" value="FCD"/>
    <property type="match status" value="1"/>
</dbReference>
<gene>
    <name evidence="5" type="ORF">GCM10007931_07200</name>
</gene>
<dbReference type="SUPFAM" id="SSF46785">
    <property type="entry name" value="Winged helix' DNA-binding domain"/>
    <property type="match status" value="2"/>
</dbReference>
<sequence>MIWMTVSTNDKKKDSVLLLANKVLSEITKEGLAIGAHIKETKFSNLLKVSRTPIRNAFAYLENEGVLIKKPNQGYFLAETTDVRSLLDSQVFNPEISNLSPLCYQIGQAYLSGKLTKSFTENELMARYEKSRKTVQEALITLEKEGWLSRSLGYGWEFKEFISSPKAYAQSYRFRQLIETQALREPDFVINTTKIQMLRMSQIEILNNDSKLVSAGDMFNAGVLFHETLVSMSGNIFLLDSLKRINRLRRLIEYNVNTKRAIPRKECEEHLSLLELIENGQMEEAAAFLEKHLGRTAAVKESIATELFG</sequence>
<dbReference type="InterPro" id="IPR036388">
    <property type="entry name" value="WH-like_DNA-bd_sf"/>
</dbReference>
<dbReference type="PROSITE" id="PS50949">
    <property type="entry name" value="HTH_GNTR"/>
    <property type="match status" value="1"/>
</dbReference>
<proteinExistence type="predicted"/>
<dbReference type="InterPro" id="IPR011711">
    <property type="entry name" value="GntR_C"/>
</dbReference>
<dbReference type="SMART" id="SM00345">
    <property type="entry name" value="HTH_GNTR"/>
    <property type="match status" value="2"/>
</dbReference>
<reference evidence="6" key="1">
    <citation type="journal article" date="2019" name="Int. J. Syst. Evol. Microbiol.">
        <title>The Global Catalogue of Microorganisms (GCM) 10K type strain sequencing project: providing services to taxonomists for standard genome sequencing and annotation.</title>
        <authorList>
            <consortium name="The Broad Institute Genomics Platform"/>
            <consortium name="The Broad Institute Genome Sequencing Center for Infectious Disease"/>
            <person name="Wu L."/>
            <person name="Ma J."/>
        </authorList>
    </citation>
    <scope>NUCLEOTIDE SEQUENCE [LARGE SCALE GENOMIC DNA]</scope>
    <source>
        <strain evidence="6">NBRC 111146</strain>
    </source>
</reference>
<evidence type="ECO:0000256" key="1">
    <source>
        <dbReference type="ARBA" id="ARBA00023015"/>
    </source>
</evidence>
<comment type="caution">
    <text evidence="5">The sequence shown here is derived from an EMBL/GenBank/DDBJ whole genome shotgun (WGS) entry which is preliminary data.</text>
</comment>
<dbReference type="Pfam" id="PF00392">
    <property type="entry name" value="GntR"/>
    <property type="match status" value="1"/>
</dbReference>
<evidence type="ECO:0000256" key="2">
    <source>
        <dbReference type="ARBA" id="ARBA00023125"/>
    </source>
</evidence>
<dbReference type="Gene3D" id="1.10.10.10">
    <property type="entry name" value="Winged helix-like DNA-binding domain superfamily/Winged helix DNA-binding domain"/>
    <property type="match status" value="2"/>
</dbReference>
<evidence type="ECO:0000313" key="6">
    <source>
        <dbReference type="Proteomes" id="UP001157156"/>
    </source>
</evidence>
<keyword evidence="1" id="KW-0805">Transcription regulation</keyword>
<dbReference type="InterPro" id="IPR000524">
    <property type="entry name" value="Tscrpt_reg_HTH_GntR"/>
</dbReference>
<keyword evidence="3" id="KW-0804">Transcription</keyword>
<organism evidence="5 6">
    <name type="scientific">Vibrio algivorus</name>
    <dbReference type="NCBI Taxonomy" id="1667024"/>
    <lineage>
        <taxon>Bacteria</taxon>
        <taxon>Pseudomonadati</taxon>
        <taxon>Pseudomonadota</taxon>
        <taxon>Gammaproteobacteria</taxon>
        <taxon>Vibrionales</taxon>
        <taxon>Vibrionaceae</taxon>
        <taxon>Vibrio</taxon>
    </lineage>
</organism>
<dbReference type="EMBL" id="BSPV01000003">
    <property type="protein sequence ID" value="GLT13746.1"/>
    <property type="molecule type" value="Genomic_DNA"/>
</dbReference>
<dbReference type="SUPFAM" id="SSF48008">
    <property type="entry name" value="GntR ligand-binding domain-like"/>
    <property type="match status" value="1"/>
</dbReference>
<dbReference type="PANTHER" id="PTHR43537:SF49">
    <property type="entry name" value="TRANSCRIPTIONAL REGULATORY PROTEIN"/>
    <property type="match status" value="1"/>
</dbReference>
<accession>A0ABQ6EL74</accession>
<evidence type="ECO:0000313" key="5">
    <source>
        <dbReference type="EMBL" id="GLT13746.1"/>
    </source>
</evidence>
<dbReference type="Proteomes" id="UP001157156">
    <property type="component" value="Unassembled WGS sequence"/>
</dbReference>
<dbReference type="RefSeq" id="WP_089124133.1">
    <property type="nucleotide sequence ID" value="NZ_BSPV01000003.1"/>
</dbReference>
<dbReference type="Gene3D" id="1.20.120.530">
    <property type="entry name" value="GntR ligand-binding domain-like"/>
    <property type="match status" value="1"/>
</dbReference>
<dbReference type="PANTHER" id="PTHR43537">
    <property type="entry name" value="TRANSCRIPTIONAL REGULATOR, GNTR FAMILY"/>
    <property type="match status" value="1"/>
</dbReference>
<dbReference type="InterPro" id="IPR008920">
    <property type="entry name" value="TF_FadR/GntR_C"/>
</dbReference>
<dbReference type="SMART" id="SM00895">
    <property type="entry name" value="FCD"/>
    <property type="match status" value="1"/>
</dbReference>
<keyword evidence="2" id="KW-0238">DNA-binding</keyword>
<evidence type="ECO:0000259" key="4">
    <source>
        <dbReference type="PROSITE" id="PS50949"/>
    </source>
</evidence>
<name>A0ABQ6EL74_9VIBR</name>